<protein>
    <submittedName>
        <fullName evidence="1">Uncharacterized protein</fullName>
    </submittedName>
</protein>
<dbReference type="KEGG" id="sib:SIR_0385"/>
<accession>T1ZBX4</accession>
<dbReference type="eggNOG" id="ENOG503040Y">
    <property type="taxonomic scope" value="Bacteria"/>
</dbReference>
<dbReference type="HOGENOM" id="CLU_3030510_0_0_9"/>
<dbReference type="EMBL" id="CP003857">
    <property type="protein sequence ID" value="AGU75759.1"/>
    <property type="molecule type" value="Genomic_DNA"/>
</dbReference>
<evidence type="ECO:0000313" key="2">
    <source>
        <dbReference type="Proteomes" id="UP000016233"/>
    </source>
</evidence>
<gene>
    <name evidence="1" type="ORF">SIR_0385</name>
</gene>
<dbReference type="AlphaFoldDB" id="T1ZBX4"/>
<name>T1ZBX4_STRIT</name>
<reference evidence="1 2" key="1">
    <citation type="journal article" date="2013" name="BMC Genomics">
        <title>Phylogenetic relationship and virulence inference of Streptococcus Anginosus Group: curated annotation and whole-genome comparative analysis support distinct species designation.</title>
        <authorList>
            <person name="Olson A.B."/>
            <person name="Kent H."/>
            <person name="Sibley C.D."/>
            <person name="Grinwis M.E."/>
            <person name="Mabon P."/>
            <person name="Ouellette C."/>
            <person name="Tyson S."/>
            <person name="Graham M."/>
            <person name="Tyler S.D."/>
            <person name="Van Domselaar G."/>
            <person name="Surette M.G."/>
            <person name="Corbett C.R."/>
        </authorList>
    </citation>
    <scope>NUCLEOTIDE SEQUENCE [LARGE SCALE GENOMIC DNA]</scope>
    <source>
        <strain evidence="1 2">B196</strain>
    </source>
</reference>
<sequence>MGISPLPFVFSHPDCTVGCGITPHQLMLADLKQFIQLTKLLFLEYVTLQSYIKKL</sequence>
<evidence type="ECO:0000313" key="1">
    <source>
        <dbReference type="EMBL" id="AGU75759.1"/>
    </source>
</evidence>
<proteinExistence type="predicted"/>
<keyword evidence="2" id="KW-1185">Reference proteome</keyword>
<dbReference type="Proteomes" id="UP000016233">
    <property type="component" value="Chromosome"/>
</dbReference>
<organism evidence="1 2">
    <name type="scientific">Streptococcus intermedius B196</name>
    <dbReference type="NCBI Taxonomy" id="862967"/>
    <lineage>
        <taxon>Bacteria</taxon>
        <taxon>Bacillati</taxon>
        <taxon>Bacillota</taxon>
        <taxon>Bacilli</taxon>
        <taxon>Lactobacillales</taxon>
        <taxon>Streptococcaceae</taxon>
        <taxon>Streptococcus</taxon>
        <taxon>Streptococcus anginosus group</taxon>
    </lineage>
</organism>
<dbReference type="PATRIC" id="fig|862967.3.peg.365"/>